<dbReference type="InterPro" id="IPR002656">
    <property type="entry name" value="Acyl_transf_3_dom"/>
</dbReference>
<dbReference type="GO" id="GO:0000271">
    <property type="term" value="P:polysaccharide biosynthetic process"/>
    <property type="evidence" value="ECO:0007669"/>
    <property type="project" value="TreeGrafter"/>
</dbReference>
<dbReference type="PANTHER" id="PTHR23028:SF53">
    <property type="entry name" value="ACYL_TRANSF_3 DOMAIN-CONTAINING PROTEIN"/>
    <property type="match status" value="1"/>
</dbReference>
<feature type="transmembrane region" description="Helical" evidence="1">
    <location>
        <begin position="77"/>
        <end position="94"/>
    </location>
</feature>
<feature type="transmembrane region" description="Helical" evidence="1">
    <location>
        <begin position="267"/>
        <end position="291"/>
    </location>
</feature>
<proteinExistence type="predicted"/>
<dbReference type="Pfam" id="PF01757">
    <property type="entry name" value="Acyl_transf_3"/>
    <property type="match status" value="1"/>
</dbReference>
<feature type="transmembrane region" description="Helical" evidence="1">
    <location>
        <begin position="172"/>
        <end position="192"/>
    </location>
</feature>
<evidence type="ECO:0000259" key="2">
    <source>
        <dbReference type="Pfam" id="PF01757"/>
    </source>
</evidence>
<accession>A0A2T2WT00</accession>
<sequence length="410" mass="48135">MWRPPRLPIRSILTRKFCDKGGRRVTEEVSGRKPVSPPRFKRLDALRGLAILSVIVFHAWIIRSFHGPWWMRFVTQGYQGVGLFYIISALTLVLSWQHRSNTDANPGKAFWARRFFRIAPLFYLMLLIAALVTAGDSTVVPPSMRGDIFTWPNLLAHMTFVFGWFPWFQNSWIGVEWSIGVEMTFYALFPLIMRRIFPKASPWLFVLGGFGMSLIWPHLLQYFFGPWPKWARSYLFWSFPTQAVWFAAGIAIVKFDHSPTFRGWGMLWLLWALFLGWHNWPVLISNAVWVVPNYLLVWLSWHDHRDVAWLTHNRVLQYVGTRSYSLYLTHWMILGMVSDWPWANPHNLTSFFLRLGAALSLSLVASELSYRFIEQPGIRLGKRVIDDMHWGRKPQEKTEWPSKKRALSYK</sequence>
<feature type="domain" description="Acyltransferase 3" evidence="2">
    <location>
        <begin position="41"/>
        <end position="364"/>
    </location>
</feature>
<dbReference type="Proteomes" id="UP000242699">
    <property type="component" value="Unassembled WGS sequence"/>
</dbReference>
<name>A0A2T2WT00_9FIRM</name>
<feature type="transmembrane region" description="Helical" evidence="1">
    <location>
        <begin position="204"/>
        <end position="224"/>
    </location>
</feature>
<evidence type="ECO:0000313" key="4">
    <source>
        <dbReference type="Proteomes" id="UP000242699"/>
    </source>
</evidence>
<feature type="transmembrane region" description="Helical" evidence="1">
    <location>
        <begin position="115"/>
        <end position="135"/>
    </location>
</feature>
<keyword evidence="1" id="KW-0472">Membrane</keyword>
<evidence type="ECO:0000313" key="3">
    <source>
        <dbReference type="EMBL" id="PSR25360.1"/>
    </source>
</evidence>
<organism evidence="3 4">
    <name type="scientific">Sulfobacillus benefaciens</name>
    <dbReference type="NCBI Taxonomy" id="453960"/>
    <lineage>
        <taxon>Bacteria</taxon>
        <taxon>Bacillati</taxon>
        <taxon>Bacillota</taxon>
        <taxon>Clostridia</taxon>
        <taxon>Eubacteriales</taxon>
        <taxon>Clostridiales Family XVII. Incertae Sedis</taxon>
        <taxon>Sulfobacillus</taxon>
    </lineage>
</organism>
<keyword evidence="1" id="KW-1133">Transmembrane helix</keyword>
<feature type="transmembrane region" description="Helical" evidence="1">
    <location>
        <begin position="236"/>
        <end position="255"/>
    </location>
</feature>
<protein>
    <recommendedName>
        <fullName evidence="2">Acyltransferase 3 domain-containing protein</fullName>
    </recommendedName>
</protein>
<feature type="transmembrane region" description="Helical" evidence="1">
    <location>
        <begin position="45"/>
        <end position="65"/>
    </location>
</feature>
<dbReference type="InterPro" id="IPR050879">
    <property type="entry name" value="Acyltransferase_3"/>
</dbReference>
<dbReference type="GO" id="GO:0016747">
    <property type="term" value="F:acyltransferase activity, transferring groups other than amino-acyl groups"/>
    <property type="evidence" value="ECO:0007669"/>
    <property type="project" value="InterPro"/>
</dbReference>
<comment type="caution">
    <text evidence="3">The sequence shown here is derived from an EMBL/GenBank/DDBJ whole genome shotgun (WGS) entry which is preliminary data.</text>
</comment>
<dbReference type="PANTHER" id="PTHR23028">
    <property type="entry name" value="ACETYLTRANSFERASE"/>
    <property type="match status" value="1"/>
</dbReference>
<gene>
    <name evidence="3" type="ORF">C7B43_17055</name>
</gene>
<dbReference type="GO" id="GO:0016020">
    <property type="term" value="C:membrane"/>
    <property type="evidence" value="ECO:0007669"/>
    <property type="project" value="TreeGrafter"/>
</dbReference>
<keyword evidence="1" id="KW-0812">Transmembrane</keyword>
<evidence type="ECO:0000256" key="1">
    <source>
        <dbReference type="SAM" id="Phobius"/>
    </source>
</evidence>
<reference evidence="3 4" key="1">
    <citation type="journal article" date="2014" name="BMC Genomics">
        <title>Comparison of environmental and isolate Sulfobacillus genomes reveals diverse carbon, sulfur, nitrogen, and hydrogen metabolisms.</title>
        <authorList>
            <person name="Justice N.B."/>
            <person name="Norman A."/>
            <person name="Brown C.T."/>
            <person name="Singh A."/>
            <person name="Thomas B.C."/>
            <person name="Banfield J.F."/>
        </authorList>
    </citation>
    <scope>NUCLEOTIDE SEQUENCE [LARGE SCALE GENOMIC DNA]</scope>
    <source>
        <strain evidence="3">AMDSBA1</strain>
    </source>
</reference>
<dbReference type="EMBL" id="PXYT01000056">
    <property type="protein sequence ID" value="PSR25360.1"/>
    <property type="molecule type" value="Genomic_DNA"/>
</dbReference>
<dbReference type="AlphaFoldDB" id="A0A2T2WT00"/>